<comment type="caution">
    <text evidence="2">The sequence shown here is derived from an EMBL/GenBank/DDBJ whole genome shotgun (WGS) entry which is preliminary data.</text>
</comment>
<feature type="region of interest" description="Disordered" evidence="1">
    <location>
        <begin position="240"/>
        <end position="395"/>
    </location>
</feature>
<feature type="compositionally biased region" description="Basic and acidic residues" evidence="1">
    <location>
        <begin position="106"/>
        <end position="122"/>
    </location>
</feature>
<gene>
    <name evidence="2" type="ORF">GRF29_8g2425970</name>
</gene>
<feature type="compositionally biased region" description="Polar residues" evidence="1">
    <location>
        <begin position="130"/>
        <end position="147"/>
    </location>
</feature>
<feature type="compositionally biased region" description="Acidic residues" evidence="1">
    <location>
        <begin position="300"/>
        <end position="311"/>
    </location>
</feature>
<sequence length="515" mass="56683">MAKTYDIVGLQQLAIAEIEQCGTAMTISNILEAADADFSKLADHVGWFQDYVTERLRAAFDDDFSIFATDNFFAHISNIDLYKFVVDCVVQLYRNKISRMLSTEQTGHRGEEKGKEQKRKEEEQDAAVAATTTSGDPSCVYQTNNSNPHDDWGSLIAASSKNKKKKGKKGKTIEPLLPRVDPATTFDVNSPDISNNGEPKAGMNFGGVVSGNKFGLGETSVPAVEEKPAEEDVWGFTFGSKAKKGKQAAPATPIEDSVPEPASEPAKEDEAWGWGTTMTSKEKKKGKKYAEEEPPPPPEPEPEPETVDEEPPPPPPEPEPEPELVDEEPPVDPFEGLKKSQRKKLERKMRREAEAKAKEDEEQKEKEAERFKEEEEAAAAVATQPPEINGWSYDRGTATTTTVTKDEPAESQGKKGIIEALDECIVGLPKLLDFVNKSRVSSRVKWLAFSRNHPNIKRRLQPDDSVTTLSAKIEDGDTDIKSFINSGYGTASGTSYIYFIPNASGVREGLLALLL</sequence>
<organism evidence="2 3">
    <name type="scientific">Pseudopithomyces chartarum</name>
    <dbReference type="NCBI Taxonomy" id="1892770"/>
    <lineage>
        <taxon>Eukaryota</taxon>
        <taxon>Fungi</taxon>
        <taxon>Dikarya</taxon>
        <taxon>Ascomycota</taxon>
        <taxon>Pezizomycotina</taxon>
        <taxon>Dothideomycetes</taxon>
        <taxon>Pleosporomycetidae</taxon>
        <taxon>Pleosporales</taxon>
        <taxon>Massarineae</taxon>
        <taxon>Didymosphaeriaceae</taxon>
        <taxon>Pseudopithomyces</taxon>
    </lineage>
</organism>
<dbReference type="EMBL" id="WVTA01000002">
    <property type="protein sequence ID" value="KAK3216174.1"/>
    <property type="molecule type" value="Genomic_DNA"/>
</dbReference>
<feature type="region of interest" description="Disordered" evidence="1">
    <location>
        <begin position="103"/>
        <end position="171"/>
    </location>
</feature>
<evidence type="ECO:0000313" key="2">
    <source>
        <dbReference type="EMBL" id="KAK3216174.1"/>
    </source>
</evidence>
<feature type="compositionally biased region" description="Basic residues" evidence="1">
    <location>
        <begin position="339"/>
        <end position="348"/>
    </location>
</feature>
<accession>A0AAN6RMM6</accession>
<evidence type="ECO:0000256" key="1">
    <source>
        <dbReference type="SAM" id="MobiDB-lite"/>
    </source>
</evidence>
<proteinExistence type="predicted"/>
<dbReference type="Proteomes" id="UP001280581">
    <property type="component" value="Unassembled WGS sequence"/>
</dbReference>
<name>A0AAN6RMM6_9PLEO</name>
<feature type="compositionally biased region" description="Basic residues" evidence="1">
    <location>
        <begin position="161"/>
        <end position="170"/>
    </location>
</feature>
<reference evidence="2 3" key="1">
    <citation type="submission" date="2021-02" db="EMBL/GenBank/DDBJ databases">
        <title>Genome assembly of Pseudopithomyces chartarum.</title>
        <authorList>
            <person name="Jauregui R."/>
            <person name="Singh J."/>
            <person name="Voisey C."/>
        </authorList>
    </citation>
    <scope>NUCLEOTIDE SEQUENCE [LARGE SCALE GENOMIC DNA]</scope>
    <source>
        <strain evidence="2 3">AGR01</strain>
    </source>
</reference>
<protein>
    <submittedName>
        <fullName evidence="2">Uncharacterized protein</fullName>
    </submittedName>
</protein>
<feature type="compositionally biased region" description="Acidic residues" evidence="1">
    <location>
        <begin position="318"/>
        <end position="330"/>
    </location>
</feature>
<keyword evidence="3" id="KW-1185">Reference proteome</keyword>
<dbReference type="PANTHER" id="PTHR37538">
    <property type="entry name" value="BTB DOMAIN-CONTAINING PROTEIN"/>
    <property type="match status" value="1"/>
</dbReference>
<dbReference type="AlphaFoldDB" id="A0AAN6RMM6"/>
<evidence type="ECO:0000313" key="3">
    <source>
        <dbReference type="Proteomes" id="UP001280581"/>
    </source>
</evidence>
<feature type="compositionally biased region" description="Basic and acidic residues" evidence="1">
    <location>
        <begin position="349"/>
        <end position="373"/>
    </location>
</feature>
<dbReference type="PANTHER" id="PTHR37538:SF4">
    <property type="entry name" value="PITSLRE SERINE_THREONINE-PROTEIN KINASE CDC2L1"/>
    <property type="match status" value="1"/>
</dbReference>